<dbReference type="Proteomes" id="UP000270094">
    <property type="component" value="Unassembled WGS sequence"/>
</dbReference>
<protein>
    <submittedName>
        <fullName evidence="2">Uncharacterized protein</fullName>
    </submittedName>
</protein>
<name>A0A3P7LAT3_STRVU</name>
<organism evidence="2 3">
    <name type="scientific">Strongylus vulgaris</name>
    <name type="common">Blood worm</name>
    <dbReference type="NCBI Taxonomy" id="40348"/>
    <lineage>
        <taxon>Eukaryota</taxon>
        <taxon>Metazoa</taxon>
        <taxon>Ecdysozoa</taxon>
        <taxon>Nematoda</taxon>
        <taxon>Chromadorea</taxon>
        <taxon>Rhabditida</taxon>
        <taxon>Rhabditina</taxon>
        <taxon>Rhabditomorpha</taxon>
        <taxon>Strongyloidea</taxon>
        <taxon>Strongylidae</taxon>
        <taxon>Strongylus</taxon>
    </lineage>
</organism>
<proteinExistence type="predicted"/>
<sequence>MKVTASGMVLRRQMPPEPSSSSESEEEEKSLSPSPIKAKKKRRVTHKKPAVRRRKRALKDENFTFTSSGRLICPPGIRPKFHL</sequence>
<feature type="region of interest" description="Disordered" evidence="1">
    <location>
        <begin position="1"/>
        <end position="62"/>
    </location>
</feature>
<dbReference type="OrthoDB" id="10608681at2759"/>
<accession>A0A3P7LAT3</accession>
<dbReference type="EMBL" id="UYYB01096559">
    <property type="protein sequence ID" value="VDM76218.1"/>
    <property type="molecule type" value="Genomic_DNA"/>
</dbReference>
<evidence type="ECO:0000313" key="2">
    <source>
        <dbReference type="EMBL" id="VDM76218.1"/>
    </source>
</evidence>
<evidence type="ECO:0000256" key="1">
    <source>
        <dbReference type="SAM" id="MobiDB-lite"/>
    </source>
</evidence>
<reference evidence="2 3" key="1">
    <citation type="submission" date="2018-11" db="EMBL/GenBank/DDBJ databases">
        <authorList>
            <consortium name="Pathogen Informatics"/>
        </authorList>
    </citation>
    <scope>NUCLEOTIDE SEQUENCE [LARGE SCALE GENOMIC DNA]</scope>
</reference>
<gene>
    <name evidence="2" type="ORF">SVUK_LOCUS11216</name>
</gene>
<dbReference type="AlphaFoldDB" id="A0A3P7LAT3"/>
<keyword evidence="3" id="KW-1185">Reference proteome</keyword>
<evidence type="ECO:0000313" key="3">
    <source>
        <dbReference type="Proteomes" id="UP000270094"/>
    </source>
</evidence>
<feature type="compositionally biased region" description="Basic residues" evidence="1">
    <location>
        <begin position="37"/>
        <end position="57"/>
    </location>
</feature>